<gene>
    <name evidence="3" type="ordered locus">Cphamn1_0391</name>
</gene>
<dbReference type="Gene3D" id="3.40.50.2000">
    <property type="entry name" value="Glycogen Phosphorylase B"/>
    <property type="match status" value="2"/>
</dbReference>
<dbReference type="KEGG" id="cpb:Cphamn1_0391"/>
<name>B3ELM7_CHLPB</name>
<dbReference type="PANTHER" id="PTHR30160">
    <property type="entry name" value="TETRAACYLDISACCHARIDE 4'-KINASE-RELATED"/>
    <property type="match status" value="1"/>
</dbReference>
<dbReference type="OrthoDB" id="9768048at2"/>
<dbReference type="CAZy" id="GT9">
    <property type="family name" value="Glycosyltransferase Family 9"/>
</dbReference>
<organism evidence="3">
    <name type="scientific">Chlorobium phaeobacteroides (strain BS1)</name>
    <dbReference type="NCBI Taxonomy" id="331678"/>
    <lineage>
        <taxon>Bacteria</taxon>
        <taxon>Pseudomonadati</taxon>
        <taxon>Chlorobiota</taxon>
        <taxon>Chlorobiia</taxon>
        <taxon>Chlorobiales</taxon>
        <taxon>Chlorobiaceae</taxon>
        <taxon>Chlorobium/Pelodictyon group</taxon>
        <taxon>Chlorobium</taxon>
    </lineage>
</organism>
<dbReference type="AlphaFoldDB" id="B3ELM7"/>
<dbReference type="PANTHER" id="PTHR30160:SF1">
    <property type="entry name" value="LIPOPOLYSACCHARIDE 1,2-N-ACETYLGLUCOSAMINETRANSFERASE-RELATED"/>
    <property type="match status" value="1"/>
</dbReference>
<dbReference type="InterPro" id="IPR002201">
    <property type="entry name" value="Glyco_trans_9"/>
</dbReference>
<dbReference type="Pfam" id="PF01075">
    <property type="entry name" value="Glyco_transf_9"/>
    <property type="match status" value="1"/>
</dbReference>
<keyword evidence="2 3" id="KW-0808">Transferase</keyword>
<keyword evidence="1" id="KW-0328">Glycosyltransferase</keyword>
<dbReference type="GO" id="GO:0009244">
    <property type="term" value="P:lipopolysaccharide core region biosynthetic process"/>
    <property type="evidence" value="ECO:0007669"/>
    <property type="project" value="TreeGrafter"/>
</dbReference>
<dbReference type="STRING" id="331678.Cphamn1_0391"/>
<evidence type="ECO:0000256" key="1">
    <source>
        <dbReference type="ARBA" id="ARBA00022676"/>
    </source>
</evidence>
<sequence>MNKSKPGKILIIIQRANGDVLLSSPLIDILYEYYDQPKIDLLVNENTAAVAKALRNVSHVHIFSYKNSRLKETITTISKIRNKYDLSISLTASDRCILFSILSGKTSISATEKKVLKSWWKRILLSHSYFYDPTRHIVINNTASLSLLGIHPKNIKVTISHSENAKKSIHEKLKKLNIQEFLLFHPSAQYEYKIYPAASRTKLLCLLNTLNIPIIVTGGKSELDDAIKQDIPDLDNIHNFIGETTLQEYVALSNAATVYIGSDTLNMHIAASQNKRIFAIFGPTLLQTWSPWSNELQTSTASDRPVQTYGNITIFQADMPCVACGLAGCDDKHGKSDCLYHIDPSTIFNEVQKWLKTSP</sequence>
<protein>
    <submittedName>
        <fullName evidence="3">Glycosyl transferase family 9</fullName>
    </submittedName>
</protein>
<evidence type="ECO:0000256" key="2">
    <source>
        <dbReference type="ARBA" id="ARBA00022679"/>
    </source>
</evidence>
<dbReference type="EMBL" id="CP001101">
    <property type="protein sequence ID" value="ACE03356.1"/>
    <property type="molecule type" value="Genomic_DNA"/>
</dbReference>
<proteinExistence type="predicted"/>
<dbReference type="GO" id="GO:0008713">
    <property type="term" value="F:ADP-heptose-lipopolysaccharide heptosyltransferase activity"/>
    <property type="evidence" value="ECO:0007669"/>
    <property type="project" value="TreeGrafter"/>
</dbReference>
<reference evidence="3" key="1">
    <citation type="submission" date="2008-06" db="EMBL/GenBank/DDBJ databases">
        <title>Complete sequence of Chlorobium phaeobacteroides BS1.</title>
        <authorList>
            <consortium name="US DOE Joint Genome Institute"/>
            <person name="Lucas S."/>
            <person name="Copeland A."/>
            <person name="Lapidus A."/>
            <person name="Glavina del Rio T."/>
            <person name="Dalin E."/>
            <person name="Tice H."/>
            <person name="Bruce D."/>
            <person name="Goodwin L."/>
            <person name="Pitluck S."/>
            <person name="Schmutz J."/>
            <person name="Larimer F."/>
            <person name="Land M."/>
            <person name="Hauser L."/>
            <person name="Kyrpides N."/>
            <person name="Ovchinnikova G."/>
            <person name="Li T."/>
            <person name="Liu Z."/>
            <person name="Zhao F."/>
            <person name="Overmann J."/>
            <person name="Bryant D.A."/>
            <person name="Richardson P."/>
        </authorList>
    </citation>
    <scope>NUCLEOTIDE SEQUENCE [LARGE SCALE GENOMIC DNA]</scope>
    <source>
        <strain evidence="3">BS1</strain>
    </source>
</reference>
<dbReference type="InterPro" id="IPR051199">
    <property type="entry name" value="LPS_LOS_Heptosyltrfase"/>
</dbReference>
<dbReference type="SUPFAM" id="SSF53756">
    <property type="entry name" value="UDP-Glycosyltransferase/glycogen phosphorylase"/>
    <property type="match status" value="1"/>
</dbReference>
<dbReference type="eggNOG" id="COG0859">
    <property type="taxonomic scope" value="Bacteria"/>
</dbReference>
<dbReference type="HOGENOM" id="CLU_038371_3_3_10"/>
<evidence type="ECO:0000313" key="3">
    <source>
        <dbReference type="EMBL" id="ACE03356.1"/>
    </source>
</evidence>
<dbReference type="CDD" id="cd03789">
    <property type="entry name" value="GT9_LPS_heptosyltransferase"/>
    <property type="match status" value="1"/>
</dbReference>
<accession>B3ELM7</accession>
<dbReference type="GO" id="GO:0005829">
    <property type="term" value="C:cytosol"/>
    <property type="evidence" value="ECO:0007669"/>
    <property type="project" value="TreeGrafter"/>
</dbReference>